<organism evidence="2 3">
    <name type="scientific">Gordonia phage Phendrix</name>
    <dbReference type="NCBI Taxonomy" id="2593335"/>
    <lineage>
        <taxon>Viruses</taxon>
        <taxon>Duplodnaviria</taxon>
        <taxon>Heunggongvirae</taxon>
        <taxon>Uroviricota</taxon>
        <taxon>Caudoviricetes</taxon>
        <taxon>Godonkavirus</taxon>
        <taxon>Godonkavirus phendrix</taxon>
    </lineage>
</organism>
<dbReference type="Proteomes" id="UP000319596">
    <property type="component" value="Segment"/>
</dbReference>
<dbReference type="EMBL" id="MN096369">
    <property type="protein sequence ID" value="QDK02554.1"/>
    <property type="molecule type" value="Genomic_DNA"/>
</dbReference>
<protein>
    <submittedName>
        <fullName evidence="2">Uncharacterized protein</fullName>
    </submittedName>
</protein>
<dbReference type="KEGG" id="vg:77924782"/>
<dbReference type="RefSeq" id="YP_010649236.1">
    <property type="nucleotide sequence ID" value="NC_070764.1"/>
</dbReference>
<dbReference type="GeneID" id="77924782"/>
<evidence type="ECO:0000313" key="3">
    <source>
        <dbReference type="Proteomes" id="UP000319596"/>
    </source>
</evidence>
<name>A0A514U1A6_9CAUD</name>
<evidence type="ECO:0000313" key="1">
    <source>
        <dbReference type="EMBL" id="QDK02554.1"/>
    </source>
</evidence>
<evidence type="ECO:0000313" key="2">
    <source>
        <dbReference type="EMBL" id="QDK02738.1"/>
    </source>
</evidence>
<dbReference type="EMBL" id="MN096369">
    <property type="protein sequence ID" value="QDK02738.1"/>
    <property type="molecule type" value="Genomic_DNA"/>
</dbReference>
<gene>
    <name evidence="2" type="primary">222</name>
    <name evidence="1" type="synonym">6</name>
    <name evidence="2" type="ORF">SEA_PHENDRIX_222</name>
    <name evidence="1" type="ORF">SEA_PHENDRIX_6</name>
</gene>
<keyword evidence="3" id="KW-1185">Reference proteome</keyword>
<reference evidence="2 3" key="1">
    <citation type="submission" date="2019-06" db="EMBL/GenBank/DDBJ databases">
        <authorList>
            <person name="Burns M.A."/>
            <person name="Hill G.C."/>
            <person name="Wesley B.E."/>
            <person name="Womack T.V."/>
            <person name="Krukonis G.P."/>
            <person name="Delesalle V.A."/>
            <person name="Garlena R.A."/>
            <person name="Russell D.A."/>
            <person name="Pope W.H."/>
            <person name="Jacobs-Sera D."/>
            <person name="Hatfull G.F."/>
        </authorList>
    </citation>
    <scope>NUCLEOTIDE SEQUENCE [LARGE SCALE GENOMIC DNA]</scope>
</reference>
<proteinExistence type="predicted"/>
<sequence length="105" mass="11730">MDWETIGDKTLTTVLKGGIDEGDLYTAAIELDDITLDEDNIPCAAWLWSIDYRTRVDGRIERIKITSGVNDTLHGAYNDMLHGAIACRVITLQEYEEITGLRSAL</sequence>
<accession>A0A514U1A6</accession>